<accession>A0ABU5C7D6</accession>
<feature type="coiled-coil region" evidence="1">
    <location>
        <begin position="249"/>
        <end position="276"/>
    </location>
</feature>
<dbReference type="Proteomes" id="UP001281447">
    <property type="component" value="Unassembled WGS sequence"/>
</dbReference>
<evidence type="ECO:0000256" key="1">
    <source>
        <dbReference type="SAM" id="Coils"/>
    </source>
</evidence>
<evidence type="ECO:0000313" key="5">
    <source>
        <dbReference type="Proteomes" id="UP001281447"/>
    </source>
</evidence>
<proteinExistence type="predicted"/>
<reference evidence="4 5" key="1">
    <citation type="submission" date="2023-10" db="EMBL/GenBank/DDBJ databases">
        <title>Virgibacillus halophilus 5B73C genome.</title>
        <authorList>
            <person name="Miliotis G."/>
            <person name="Sengupta P."/>
            <person name="Hameed A."/>
            <person name="Chuvochina M."/>
            <person name="Mcdonagh F."/>
            <person name="Simpson A.C."/>
            <person name="Singh N.K."/>
            <person name="Rekha P.D."/>
            <person name="Raman K."/>
            <person name="Hugenholtz P."/>
            <person name="Venkateswaran K."/>
        </authorList>
    </citation>
    <scope>NUCLEOTIDE SEQUENCE [LARGE SCALE GENOMIC DNA]</scope>
    <source>
        <strain evidence="4 5">5B73C</strain>
    </source>
</reference>
<keyword evidence="5" id="KW-1185">Reference proteome</keyword>
<gene>
    <name evidence="4" type="ORF">RWE15_12730</name>
</gene>
<feature type="compositionally biased region" description="Low complexity" evidence="2">
    <location>
        <begin position="30"/>
        <end position="39"/>
    </location>
</feature>
<evidence type="ECO:0000256" key="3">
    <source>
        <dbReference type="SAM" id="Phobius"/>
    </source>
</evidence>
<name>A0ABU5C7D6_9BACI</name>
<organism evidence="4 5">
    <name type="scientific">Tigheibacillus halophilus</name>
    <dbReference type="NCBI Taxonomy" id="361280"/>
    <lineage>
        <taxon>Bacteria</taxon>
        <taxon>Bacillati</taxon>
        <taxon>Bacillota</taxon>
        <taxon>Bacilli</taxon>
        <taxon>Bacillales</taxon>
        <taxon>Bacillaceae</taxon>
        <taxon>Tigheibacillus</taxon>
    </lineage>
</organism>
<keyword evidence="3" id="KW-0812">Transmembrane</keyword>
<feature type="transmembrane region" description="Helical" evidence="3">
    <location>
        <begin position="60"/>
        <end position="79"/>
    </location>
</feature>
<feature type="region of interest" description="Disordered" evidence="2">
    <location>
        <begin position="1"/>
        <end position="49"/>
    </location>
</feature>
<dbReference type="EMBL" id="JAWDIP010000003">
    <property type="protein sequence ID" value="MDY0395130.1"/>
    <property type="molecule type" value="Genomic_DNA"/>
</dbReference>
<keyword evidence="3" id="KW-0472">Membrane</keyword>
<keyword evidence="3" id="KW-1133">Transmembrane helix</keyword>
<evidence type="ECO:0000256" key="2">
    <source>
        <dbReference type="SAM" id="MobiDB-lite"/>
    </source>
</evidence>
<evidence type="ECO:0000313" key="4">
    <source>
        <dbReference type="EMBL" id="MDY0395130.1"/>
    </source>
</evidence>
<keyword evidence="1" id="KW-0175">Coiled coil</keyword>
<feature type="coiled-coil region" evidence="1">
    <location>
        <begin position="92"/>
        <end position="119"/>
    </location>
</feature>
<protein>
    <submittedName>
        <fullName evidence="4">Uncharacterized protein</fullName>
    </submittedName>
</protein>
<comment type="caution">
    <text evidence="4">The sequence shown here is derived from an EMBL/GenBank/DDBJ whole genome shotgun (WGS) entry which is preliminary data.</text>
</comment>
<sequence>MEPKSNEPAAPEPVPVTEPKAKPSVPPAAKPAVSEQKPPQAKEKPKTPVKQIAAANTRKMLLTGILIGLLIGFGALYLAKVMPLENEVASASDDYRSQVEALEQDQQSTQEKLDNQKAINQAYQLVISDKAKEAVAQFEKAKSLNDADKEVLAAQYIKLNTVESLTKAAELNPDNQTQAVNHLVALQSDEANKAILNMESEKPEINIEKSWLNKDYQQVVDLSAKLKNNKRAKELAAKSYIELDKPAEATKLAKELKNKDLQIASLKKEIAMVKADKKDEKR</sequence>